<dbReference type="GO" id="GO:0007165">
    <property type="term" value="P:signal transduction"/>
    <property type="evidence" value="ECO:0007669"/>
    <property type="project" value="UniProtKB-KW"/>
</dbReference>
<keyword evidence="1 2" id="KW-0807">Transducer</keyword>
<feature type="domain" description="Methyl-accepting transducer" evidence="4">
    <location>
        <begin position="134"/>
        <end position="358"/>
    </location>
</feature>
<evidence type="ECO:0000313" key="5">
    <source>
        <dbReference type="EMBL" id="OGI62278.1"/>
    </source>
</evidence>
<dbReference type="Pfam" id="PF00015">
    <property type="entry name" value="MCPsignal"/>
    <property type="match status" value="1"/>
</dbReference>
<sequence>MWAAIAAIGSWLWSLPSLPLVVAVGSGCTTLIVVVLLIGHGVTLQRMQQAAASYDDAGDNDELLTAAEAESEIEALLEKSNDIVPIPPVDQMLQTMEADNHRRRLEDLLRRWVDVAHRYSEAALVLRKEIHGVVHHTEQAANTISSSFQAVINKATLQAREAMELLEGTQGGATSGAPQSLTDFIRVSDERLTKMADEVVRVADLSVQMVQELDGVQTRTQAIDGFLLDVEKLADQTSLLALNADIEAARVGEFGRGFSVVAQEVRRLSQRSHEFSDRIRQHLKAVKVGLNKTYGDMRNLSAADMEHALKIKEDVIALTRSLEGKNREVAETVGRINTISREIAQDVHNVVVSLQFHDITSQKLKGMLEPMDDLRRMLFHLMQETMATGKNLLPLKEGSTMSKADEKSAGFSADAGSDDAVLRKLRAVGSSSSGPSVELF</sequence>
<evidence type="ECO:0000313" key="6">
    <source>
        <dbReference type="Proteomes" id="UP000179076"/>
    </source>
</evidence>
<proteinExistence type="predicted"/>
<gene>
    <name evidence="5" type="ORF">A2W18_03795</name>
</gene>
<keyword evidence="3" id="KW-0812">Transmembrane</keyword>
<dbReference type="SUPFAM" id="SSF58104">
    <property type="entry name" value="Methyl-accepting chemotaxis protein (MCP) signaling domain"/>
    <property type="match status" value="1"/>
</dbReference>
<protein>
    <recommendedName>
        <fullName evidence="4">Methyl-accepting transducer domain-containing protein</fullName>
    </recommendedName>
</protein>
<evidence type="ECO:0000256" key="3">
    <source>
        <dbReference type="SAM" id="Phobius"/>
    </source>
</evidence>
<dbReference type="PROSITE" id="PS50111">
    <property type="entry name" value="CHEMOTAXIS_TRANSDUC_2"/>
    <property type="match status" value="1"/>
</dbReference>
<dbReference type="Proteomes" id="UP000179076">
    <property type="component" value="Unassembled WGS sequence"/>
</dbReference>
<dbReference type="GO" id="GO:0016020">
    <property type="term" value="C:membrane"/>
    <property type="evidence" value="ECO:0007669"/>
    <property type="project" value="InterPro"/>
</dbReference>
<evidence type="ECO:0000259" key="4">
    <source>
        <dbReference type="PROSITE" id="PS50111"/>
    </source>
</evidence>
<evidence type="ECO:0000256" key="2">
    <source>
        <dbReference type="PROSITE-ProRule" id="PRU00284"/>
    </source>
</evidence>
<dbReference type="SMART" id="SM00283">
    <property type="entry name" value="MA"/>
    <property type="match status" value="1"/>
</dbReference>
<accession>A0A1F6UY46</accession>
<keyword evidence="3" id="KW-1133">Transmembrane helix</keyword>
<comment type="caution">
    <text evidence="5">The sequence shown here is derived from an EMBL/GenBank/DDBJ whole genome shotgun (WGS) entry which is preliminary data.</text>
</comment>
<dbReference type="PANTHER" id="PTHR32089:SF112">
    <property type="entry name" value="LYSOZYME-LIKE PROTEIN-RELATED"/>
    <property type="match status" value="1"/>
</dbReference>
<feature type="transmembrane region" description="Helical" evidence="3">
    <location>
        <begin position="20"/>
        <end position="39"/>
    </location>
</feature>
<dbReference type="AlphaFoldDB" id="A0A1F6UY46"/>
<evidence type="ECO:0000256" key="1">
    <source>
        <dbReference type="ARBA" id="ARBA00023224"/>
    </source>
</evidence>
<dbReference type="EMBL" id="MFSP01000180">
    <property type="protein sequence ID" value="OGI62278.1"/>
    <property type="molecule type" value="Genomic_DNA"/>
</dbReference>
<organism evidence="5 6">
    <name type="scientific">Candidatus Muproteobacteria bacterium RBG_16_60_9</name>
    <dbReference type="NCBI Taxonomy" id="1817755"/>
    <lineage>
        <taxon>Bacteria</taxon>
        <taxon>Pseudomonadati</taxon>
        <taxon>Pseudomonadota</taxon>
        <taxon>Candidatus Muproteobacteria</taxon>
    </lineage>
</organism>
<keyword evidence="3" id="KW-0472">Membrane</keyword>
<dbReference type="InterPro" id="IPR004089">
    <property type="entry name" value="MCPsignal_dom"/>
</dbReference>
<name>A0A1F6UY46_9PROT</name>
<dbReference type="Gene3D" id="1.10.287.950">
    <property type="entry name" value="Methyl-accepting chemotaxis protein"/>
    <property type="match status" value="1"/>
</dbReference>
<reference evidence="5 6" key="1">
    <citation type="journal article" date="2016" name="Nat. Commun.">
        <title>Thousands of microbial genomes shed light on interconnected biogeochemical processes in an aquifer system.</title>
        <authorList>
            <person name="Anantharaman K."/>
            <person name="Brown C.T."/>
            <person name="Hug L.A."/>
            <person name="Sharon I."/>
            <person name="Castelle C.J."/>
            <person name="Probst A.J."/>
            <person name="Thomas B.C."/>
            <person name="Singh A."/>
            <person name="Wilkins M.J."/>
            <person name="Karaoz U."/>
            <person name="Brodie E.L."/>
            <person name="Williams K.H."/>
            <person name="Hubbard S.S."/>
            <person name="Banfield J.F."/>
        </authorList>
    </citation>
    <scope>NUCLEOTIDE SEQUENCE [LARGE SCALE GENOMIC DNA]</scope>
</reference>
<dbReference type="PANTHER" id="PTHR32089">
    <property type="entry name" value="METHYL-ACCEPTING CHEMOTAXIS PROTEIN MCPB"/>
    <property type="match status" value="1"/>
</dbReference>